<evidence type="ECO:0008006" key="3">
    <source>
        <dbReference type="Google" id="ProtNLM"/>
    </source>
</evidence>
<name>A0A937D6P4_9BURK</name>
<gene>
    <name evidence="1" type="ORF">JI739_19355</name>
</gene>
<dbReference type="AlphaFoldDB" id="A0A937D6P4"/>
<protein>
    <recommendedName>
        <fullName evidence="3">Bacteriophage-related protein</fullName>
    </recommendedName>
</protein>
<comment type="caution">
    <text evidence="1">The sequence shown here is derived from an EMBL/GenBank/DDBJ whole genome shotgun (WGS) entry which is preliminary data.</text>
</comment>
<accession>A0A937D6P4</accession>
<organism evidence="1 2">
    <name type="scientific">Ramlibacter aurantiacus</name>
    <dbReference type="NCBI Taxonomy" id="2801330"/>
    <lineage>
        <taxon>Bacteria</taxon>
        <taxon>Pseudomonadati</taxon>
        <taxon>Pseudomonadota</taxon>
        <taxon>Betaproteobacteria</taxon>
        <taxon>Burkholderiales</taxon>
        <taxon>Comamonadaceae</taxon>
        <taxon>Ramlibacter</taxon>
    </lineage>
</organism>
<sequence>MGDPKTHGEKAAARSVVITPSGKSRQFESGGRSVTFVPLSIKRRHRTKLIVPPDGETGAKTTTSIDLPLVRTLGKAFYWERLIESGEVANATELARLFKLEAGWVSEVLRMTLLAPDIVRAILEGRQPRHLNLHAVRGRQKEVPLNWQEQRRLFGFCSAGTRC</sequence>
<dbReference type="RefSeq" id="WP_201685583.1">
    <property type="nucleotide sequence ID" value="NZ_JAEQNA010000008.1"/>
</dbReference>
<proteinExistence type="predicted"/>
<dbReference type="EMBL" id="JAEQNA010000008">
    <property type="protein sequence ID" value="MBL0422512.1"/>
    <property type="molecule type" value="Genomic_DNA"/>
</dbReference>
<evidence type="ECO:0000313" key="1">
    <source>
        <dbReference type="EMBL" id="MBL0422512.1"/>
    </source>
</evidence>
<reference evidence="1" key="1">
    <citation type="submission" date="2021-01" db="EMBL/GenBank/DDBJ databases">
        <title>Ramlibacter sp. strain AW1 16S ribosomal RNA gene Genome sequencing and assembly.</title>
        <authorList>
            <person name="Kang M."/>
        </authorList>
    </citation>
    <scope>NUCLEOTIDE SEQUENCE</scope>
    <source>
        <strain evidence="1">AW1</strain>
    </source>
</reference>
<keyword evidence="2" id="KW-1185">Reference proteome</keyword>
<evidence type="ECO:0000313" key="2">
    <source>
        <dbReference type="Proteomes" id="UP000613011"/>
    </source>
</evidence>
<dbReference type="Proteomes" id="UP000613011">
    <property type="component" value="Unassembled WGS sequence"/>
</dbReference>
<dbReference type="SUPFAM" id="SSF109709">
    <property type="entry name" value="KorB DNA-binding domain-like"/>
    <property type="match status" value="1"/>
</dbReference>